<evidence type="ECO:0000313" key="5">
    <source>
        <dbReference type="Proteomes" id="UP000268014"/>
    </source>
</evidence>
<keyword evidence="2" id="KW-1133">Transmembrane helix</keyword>
<reference evidence="6" key="1">
    <citation type="submission" date="2017-02" db="UniProtKB">
        <authorList>
            <consortium name="WormBaseParasite"/>
        </authorList>
    </citation>
    <scope>IDENTIFICATION</scope>
</reference>
<reference evidence="4 5" key="2">
    <citation type="submission" date="2018-11" db="EMBL/GenBank/DDBJ databases">
        <authorList>
            <consortium name="Pathogen Informatics"/>
        </authorList>
    </citation>
    <scope>NUCLEOTIDE SEQUENCE [LARGE SCALE GENOMIC DNA]</scope>
    <source>
        <strain evidence="4 5">MHpl1</strain>
    </source>
</reference>
<dbReference type="EMBL" id="UZAF01019453">
    <property type="protein sequence ID" value="VDO60297.1"/>
    <property type="molecule type" value="Genomic_DNA"/>
</dbReference>
<dbReference type="STRING" id="6290.A0A0N4WXG5"/>
<dbReference type="InterPro" id="IPR031984">
    <property type="entry name" value="SLC3A2_N"/>
</dbReference>
<accession>A0A0N4WXG5</accession>
<feature type="transmembrane region" description="Helical" evidence="2">
    <location>
        <begin position="52"/>
        <end position="75"/>
    </location>
</feature>
<evidence type="ECO:0000313" key="4">
    <source>
        <dbReference type="EMBL" id="VDO60297.1"/>
    </source>
</evidence>
<keyword evidence="2" id="KW-0812">Transmembrane</keyword>
<feature type="compositionally biased region" description="Polar residues" evidence="1">
    <location>
        <begin position="1"/>
        <end position="16"/>
    </location>
</feature>
<evidence type="ECO:0000313" key="6">
    <source>
        <dbReference type="WBParaSite" id="HPLM_0001651001-mRNA-1"/>
    </source>
</evidence>
<keyword evidence="2" id="KW-0472">Membrane</keyword>
<keyword evidence="5" id="KW-1185">Reference proteome</keyword>
<dbReference type="OrthoDB" id="204980at2759"/>
<gene>
    <name evidence="4" type="ORF">HPLM_LOCUS16502</name>
</gene>
<sequence length="95" mass="10565">MSSTTTKRIHSTVSSYNEKRDTGDSYENTVIGLTADQLKIAQETKFWKMWRMAIVVLFWLLWAGMVAGAVVIVVVKNGDVPETTTTTATKTSVHN</sequence>
<protein>
    <submittedName>
        <fullName evidence="6">SLC3A2_N domain-containing protein</fullName>
    </submittedName>
</protein>
<evidence type="ECO:0000256" key="2">
    <source>
        <dbReference type="SAM" id="Phobius"/>
    </source>
</evidence>
<feature type="domain" description="Solute carrier family 3 member 2 N-terminal" evidence="3">
    <location>
        <begin position="26"/>
        <end position="78"/>
    </location>
</feature>
<dbReference type="WBParaSite" id="HPLM_0001651001-mRNA-1">
    <property type="protein sequence ID" value="HPLM_0001651001-mRNA-1"/>
    <property type="gene ID" value="HPLM_0001651001"/>
</dbReference>
<evidence type="ECO:0000259" key="3">
    <source>
        <dbReference type="Pfam" id="PF16028"/>
    </source>
</evidence>
<dbReference type="Pfam" id="PF16028">
    <property type="entry name" value="SLC3A2_N"/>
    <property type="match status" value="1"/>
</dbReference>
<name>A0A0N4WXG5_HAEPC</name>
<dbReference type="AlphaFoldDB" id="A0A0N4WXG5"/>
<dbReference type="Proteomes" id="UP000268014">
    <property type="component" value="Unassembled WGS sequence"/>
</dbReference>
<proteinExistence type="predicted"/>
<evidence type="ECO:0000256" key="1">
    <source>
        <dbReference type="SAM" id="MobiDB-lite"/>
    </source>
</evidence>
<feature type="region of interest" description="Disordered" evidence="1">
    <location>
        <begin position="1"/>
        <end position="24"/>
    </location>
</feature>
<organism evidence="6">
    <name type="scientific">Haemonchus placei</name>
    <name type="common">Barber's pole worm</name>
    <dbReference type="NCBI Taxonomy" id="6290"/>
    <lineage>
        <taxon>Eukaryota</taxon>
        <taxon>Metazoa</taxon>
        <taxon>Ecdysozoa</taxon>
        <taxon>Nematoda</taxon>
        <taxon>Chromadorea</taxon>
        <taxon>Rhabditida</taxon>
        <taxon>Rhabditina</taxon>
        <taxon>Rhabditomorpha</taxon>
        <taxon>Strongyloidea</taxon>
        <taxon>Trichostrongylidae</taxon>
        <taxon>Haemonchus</taxon>
    </lineage>
</organism>